<organism evidence="3 4">
    <name type="scientific">Helicobacter cinaedi CCUG 18818 = ATCC BAA-847</name>
    <dbReference type="NCBI Taxonomy" id="537971"/>
    <lineage>
        <taxon>Bacteria</taxon>
        <taxon>Pseudomonadati</taxon>
        <taxon>Campylobacterota</taxon>
        <taxon>Epsilonproteobacteria</taxon>
        <taxon>Campylobacterales</taxon>
        <taxon>Helicobacteraceae</taxon>
        <taxon>Helicobacter</taxon>
    </lineage>
</organism>
<dbReference type="Pfam" id="PF00545">
    <property type="entry name" value="Ribonuclease"/>
    <property type="match status" value="1"/>
</dbReference>
<dbReference type="GO" id="GO:0004521">
    <property type="term" value="F:RNA endonuclease activity"/>
    <property type="evidence" value="ECO:0007669"/>
    <property type="project" value="InterPro"/>
</dbReference>
<dbReference type="Proteomes" id="UP000006036">
    <property type="component" value="Chromosome 1"/>
</dbReference>
<proteinExistence type="predicted"/>
<reference evidence="3 4" key="1">
    <citation type="journal article" date="2012" name="J. Bacteriol.">
        <title>Complete Genome Sequence of Helicobacter cinaedi Type Strain ATCC BAA-847.</title>
        <authorList>
            <person name="Miyoshi-Akiyama T."/>
            <person name="Takeshita N."/>
            <person name="Ohmagari N."/>
            <person name="Kirikae T."/>
        </authorList>
    </citation>
    <scope>NUCLEOTIDE SEQUENCE [LARGE SCALE GENOMIC DNA]</scope>
    <source>
        <strain evidence="3 4">ATCC BAA-847</strain>
    </source>
</reference>
<keyword evidence="2" id="KW-0378">Hydrolase</keyword>
<protein>
    <submittedName>
        <fullName evidence="3">Uncharacterized protein</fullName>
    </submittedName>
</protein>
<dbReference type="KEGG" id="hcb:HCBAA847_1518"/>
<dbReference type="InterPro" id="IPR016191">
    <property type="entry name" value="Ribonuclease/ribotoxin"/>
</dbReference>
<gene>
    <name evidence="3" type="ORF">HCBAA847_1518</name>
</gene>
<dbReference type="GO" id="GO:0003723">
    <property type="term" value="F:RNA binding"/>
    <property type="evidence" value="ECO:0007669"/>
    <property type="project" value="InterPro"/>
</dbReference>
<evidence type="ECO:0000256" key="2">
    <source>
        <dbReference type="ARBA" id="ARBA00022801"/>
    </source>
</evidence>
<evidence type="ECO:0000313" key="3">
    <source>
        <dbReference type="EMBL" id="BAM32748.1"/>
    </source>
</evidence>
<evidence type="ECO:0000313" key="4">
    <source>
        <dbReference type="Proteomes" id="UP000006036"/>
    </source>
</evidence>
<dbReference type="AlphaFoldDB" id="A0AAI8MNC3"/>
<dbReference type="EMBL" id="AP012492">
    <property type="protein sequence ID" value="BAM32748.1"/>
    <property type="molecule type" value="Genomic_DNA"/>
</dbReference>
<keyword evidence="1" id="KW-0540">Nuclease</keyword>
<accession>A0AAI8MNC3</accession>
<dbReference type="Gene3D" id="3.10.450.30">
    <property type="entry name" value="Microbial ribonucleases"/>
    <property type="match status" value="1"/>
</dbReference>
<dbReference type="GO" id="GO:0016787">
    <property type="term" value="F:hydrolase activity"/>
    <property type="evidence" value="ECO:0007669"/>
    <property type="project" value="UniProtKB-KW"/>
</dbReference>
<sequence length="201" mass="23282">MGVDIELQETSYTIMYDEDKEDKLFLHKDSRIDWVDVAIEVISLIPLARGVRIALNIGKWGLKLLRGNANIAKKARAYTSKRLAIKDKKDKQNKKTESKPIKEVKLHTLPKETQETYHNYKAHKWQGMYPGQGKGVSSKNEVRAGKIFHNRDSILPQKPEGTYKRFDISNRHSAGRFVRDTQTGDVYYTTDHYETFIKIIE</sequence>
<evidence type="ECO:0000256" key="1">
    <source>
        <dbReference type="ARBA" id="ARBA00022722"/>
    </source>
</evidence>
<name>A0AAI8MNC3_9HELI</name>
<dbReference type="SUPFAM" id="SSF53933">
    <property type="entry name" value="Microbial ribonucleases"/>
    <property type="match status" value="1"/>
</dbReference>
<dbReference type="InterPro" id="IPR000026">
    <property type="entry name" value="N1-like"/>
</dbReference>
<dbReference type="RefSeq" id="WP_015453669.1">
    <property type="nucleotide sequence ID" value="NC_020555.1"/>
</dbReference>